<evidence type="ECO:0000256" key="4">
    <source>
        <dbReference type="ARBA" id="ARBA00023136"/>
    </source>
</evidence>
<proteinExistence type="inferred from homology"/>
<gene>
    <name evidence="6" type="ORF">SAMN05192539_10853</name>
</gene>
<feature type="transmembrane region" description="Helical" evidence="5">
    <location>
        <begin position="231"/>
        <end position="252"/>
    </location>
</feature>
<keyword evidence="3 5" id="KW-1133">Transmembrane helix</keyword>
<dbReference type="GO" id="GO:0005886">
    <property type="term" value="C:plasma membrane"/>
    <property type="evidence" value="ECO:0007669"/>
    <property type="project" value="UniProtKB-SubCell"/>
</dbReference>
<evidence type="ECO:0000256" key="5">
    <source>
        <dbReference type="RuleBase" id="RU363041"/>
    </source>
</evidence>
<dbReference type="InterPro" id="IPR002781">
    <property type="entry name" value="TM_pro_TauE-like"/>
</dbReference>
<evidence type="ECO:0000256" key="1">
    <source>
        <dbReference type="ARBA" id="ARBA00004141"/>
    </source>
</evidence>
<organism evidence="6 7">
    <name type="scientific">Paraburkholderia diazotrophica</name>
    <dbReference type="NCBI Taxonomy" id="667676"/>
    <lineage>
        <taxon>Bacteria</taxon>
        <taxon>Pseudomonadati</taxon>
        <taxon>Pseudomonadota</taxon>
        <taxon>Betaproteobacteria</taxon>
        <taxon>Burkholderiales</taxon>
        <taxon>Burkholderiaceae</taxon>
        <taxon>Paraburkholderia</taxon>
    </lineage>
</organism>
<feature type="transmembrane region" description="Helical" evidence="5">
    <location>
        <begin position="133"/>
        <end position="156"/>
    </location>
</feature>
<keyword evidence="7" id="KW-1185">Reference proteome</keyword>
<evidence type="ECO:0000256" key="2">
    <source>
        <dbReference type="ARBA" id="ARBA00022692"/>
    </source>
</evidence>
<name>A0A1H7ETM8_9BURK</name>
<sequence>MTLDKLIPLLALMGAASYFQTVTGFGLGMIVIGVASGTNLAPVASVAALVSVVTLANCSIALPGKLHHVDWRAVGAATLGIVPSVIAGVALLDYLSAAASVMLHLLLGIVVLYGGISSALRPAPLEQRSGNRGFFMSGVFGGLLSGMFGISGPPLIYQFYRQPLSVTQIRCALIVLFGETAAIRTAFSAAAGQLNAAIWIQAAIALPVVSLATLAARHRPPPLSGVMTRRVAFAVLVIIGGQLVLTSVWRLVV</sequence>
<dbReference type="Proteomes" id="UP000198866">
    <property type="component" value="Unassembled WGS sequence"/>
</dbReference>
<feature type="transmembrane region" description="Helical" evidence="5">
    <location>
        <begin position="7"/>
        <end position="34"/>
    </location>
</feature>
<comment type="similarity">
    <text evidence="5">Belongs to the 4-toluene sulfonate uptake permease (TSUP) (TC 2.A.102) family.</text>
</comment>
<feature type="transmembrane region" description="Helical" evidence="5">
    <location>
        <begin position="74"/>
        <end position="95"/>
    </location>
</feature>
<dbReference type="Pfam" id="PF01925">
    <property type="entry name" value="TauE"/>
    <property type="match status" value="1"/>
</dbReference>
<evidence type="ECO:0000313" key="7">
    <source>
        <dbReference type="Proteomes" id="UP000198866"/>
    </source>
</evidence>
<protein>
    <recommendedName>
        <fullName evidence="5">Probable membrane transporter protein</fullName>
    </recommendedName>
</protein>
<comment type="subcellular location">
    <subcellularLocation>
        <location evidence="5">Cell membrane</location>
        <topology evidence="5">Multi-pass membrane protein</topology>
    </subcellularLocation>
    <subcellularLocation>
        <location evidence="1">Membrane</location>
        <topology evidence="1">Multi-pass membrane protein</topology>
    </subcellularLocation>
</comment>
<evidence type="ECO:0000256" key="3">
    <source>
        <dbReference type="ARBA" id="ARBA00022989"/>
    </source>
</evidence>
<dbReference type="STRING" id="667676.SAMN05192539_10853"/>
<keyword evidence="4 5" id="KW-0472">Membrane</keyword>
<keyword evidence="2 5" id="KW-0812">Transmembrane</keyword>
<evidence type="ECO:0000313" key="6">
    <source>
        <dbReference type="EMBL" id="SEK14125.1"/>
    </source>
</evidence>
<keyword evidence="5" id="KW-1003">Cell membrane</keyword>
<reference evidence="7" key="1">
    <citation type="submission" date="2016-10" db="EMBL/GenBank/DDBJ databases">
        <authorList>
            <person name="Varghese N."/>
            <person name="Submissions S."/>
        </authorList>
    </citation>
    <scope>NUCLEOTIDE SEQUENCE [LARGE SCALE GENOMIC DNA]</scope>
    <source>
        <strain evidence="7">LMG 26031</strain>
    </source>
</reference>
<dbReference type="RefSeq" id="WP_090874130.1">
    <property type="nucleotide sequence ID" value="NZ_FNYE01000085.1"/>
</dbReference>
<dbReference type="AlphaFoldDB" id="A0A1H7ETM8"/>
<feature type="transmembrane region" description="Helical" evidence="5">
    <location>
        <begin position="101"/>
        <end position="121"/>
    </location>
</feature>
<accession>A0A1H7ETM8</accession>
<feature type="transmembrane region" description="Helical" evidence="5">
    <location>
        <begin position="196"/>
        <end position="216"/>
    </location>
</feature>
<dbReference type="OrthoDB" id="7029178at2"/>
<feature type="transmembrane region" description="Helical" evidence="5">
    <location>
        <begin position="40"/>
        <end position="62"/>
    </location>
</feature>
<dbReference type="EMBL" id="FNYE01000085">
    <property type="protein sequence ID" value="SEK14125.1"/>
    <property type="molecule type" value="Genomic_DNA"/>
</dbReference>